<accession>A0A6N2AG76</accession>
<name>A0A6N2AG76_SOLCI</name>
<feature type="non-terminal residue" evidence="2">
    <location>
        <position position="74"/>
    </location>
</feature>
<comment type="caution">
    <text evidence="2">The sequence shown here is derived from an EMBL/GenBank/DDBJ whole genome shotgun (WGS) entry which is preliminary data.</text>
</comment>
<dbReference type="AlphaFoldDB" id="A0A6N2AG76"/>
<organism evidence="2">
    <name type="scientific">Solanum chilense</name>
    <name type="common">Tomato</name>
    <name type="synonym">Lycopersicon chilense</name>
    <dbReference type="NCBI Taxonomy" id="4083"/>
    <lineage>
        <taxon>Eukaryota</taxon>
        <taxon>Viridiplantae</taxon>
        <taxon>Streptophyta</taxon>
        <taxon>Embryophyta</taxon>
        <taxon>Tracheophyta</taxon>
        <taxon>Spermatophyta</taxon>
        <taxon>Magnoliopsida</taxon>
        <taxon>eudicotyledons</taxon>
        <taxon>Gunneridae</taxon>
        <taxon>Pentapetalae</taxon>
        <taxon>asterids</taxon>
        <taxon>lamiids</taxon>
        <taxon>Solanales</taxon>
        <taxon>Solanaceae</taxon>
        <taxon>Solanoideae</taxon>
        <taxon>Solaneae</taxon>
        <taxon>Solanum</taxon>
        <taxon>Solanum subgen. Lycopersicon</taxon>
    </lineage>
</organism>
<reference evidence="2" key="1">
    <citation type="submission" date="2019-05" db="EMBL/GenBank/DDBJ databases">
        <title>The de novo reference genome and transcriptome assemblies of the wild tomato species Solanum chilense.</title>
        <authorList>
            <person name="Stam R."/>
            <person name="Nosenko T."/>
            <person name="Hoerger A.C."/>
            <person name="Stephan W."/>
            <person name="Seidel M.A."/>
            <person name="Kuhn J.M.M."/>
            <person name="Haberer G."/>
            <person name="Tellier A."/>
        </authorList>
    </citation>
    <scope>NUCLEOTIDE SEQUENCE</scope>
    <source>
        <tissue evidence="2">Mature leaves</tissue>
    </source>
</reference>
<keyword evidence="1" id="KW-1133">Transmembrane helix</keyword>
<evidence type="ECO:0000313" key="2">
    <source>
        <dbReference type="EMBL" id="TMW81215.1"/>
    </source>
</evidence>
<gene>
    <name evidence="2" type="ORF">EJD97_011126</name>
</gene>
<keyword evidence="1" id="KW-0472">Membrane</keyword>
<proteinExistence type="predicted"/>
<keyword evidence="1" id="KW-0812">Transmembrane</keyword>
<dbReference type="EMBL" id="RXGB01028238">
    <property type="protein sequence ID" value="TMW81215.1"/>
    <property type="molecule type" value="Genomic_DNA"/>
</dbReference>
<evidence type="ECO:0000256" key="1">
    <source>
        <dbReference type="SAM" id="Phobius"/>
    </source>
</evidence>
<feature type="transmembrane region" description="Helical" evidence="1">
    <location>
        <begin position="47"/>
        <end position="68"/>
    </location>
</feature>
<protein>
    <submittedName>
        <fullName evidence="2">Uncharacterized protein</fullName>
    </submittedName>
</protein>
<sequence>MQEQNKPKKKTIPQFPASIYSSLPRIRTIYVLSMSQKTRGASGDNHGVILLNFLFLFIFRLKFVHSLAHTLYPL</sequence>